<dbReference type="Pfam" id="PF01656">
    <property type="entry name" value="CbiA"/>
    <property type="match status" value="1"/>
</dbReference>
<evidence type="ECO:0000256" key="6">
    <source>
        <dbReference type="ARBA" id="ARBA00022989"/>
    </source>
</evidence>
<gene>
    <name evidence="12" type="ORF">DK389_13895</name>
</gene>
<evidence type="ECO:0000313" key="13">
    <source>
        <dbReference type="Proteomes" id="UP000245926"/>
    </source>
</evidence>
<evidence type="ECO:0000259" key="10">
    <source>
        <dbReference type="Pfam" id="PF02706"/>
    </source>
</evidence>
<comment type="subcellular location">
    <subcellularLocation>
        <location evidence="1">Cell membrane</location>
        <topology evidence="1">Multi-pass membrane protein</topology>
    </subcellularLocation>
</comment>
<feature type="transmembrane region" description="Helical" evidence="8">
    <location>
        <begin position="36"/>
        <end position="57"/>
    </location>
</feature>
<dbReference type="PANTHER" id="PTHR32309:SF13">
    <property type="entry name" value="FERRIC ENTEROBACTIN TRANSPORT PROTEIN FEPE"/>
    <property type="match status" value="1"/>
</dbReference>
<feature type="domain" description="Polysaccharide chain length determinant N-terminal" evidence="10">
    <location>
        <begin position="22"/>
        <end position="114"/>
    </location>
</feature>
<feature type="transmembrane region" description="Helical" evidence="8">
    <location>
        <begin position="310"/>
        <end position="330"/>
    </location>
</feature>
<dbReference type="OrthoDB" id="230260at2"/>
<dbReference type="InterPro" id="IPR003856">
    <property type="entry name" value="LPS_length_determ_N"/>
</dbReference>
<evidence type="ECO:0000256" key="7">
    <source>
        <dbReference type="ARBA" id="ARBA00023136"/>
    </source>
</evidence>
<accession>A0A2U8W729</accession>
<dbReference type="SUPFAM" id="SSF52540">
    <property type="entry name" value="P-loop containing nucleoside triphosphate hydrolases"/>
    <property type="match status" value="1"/>
</dbReference>
<dbReference type="RefSeq" id="WP_109890397.1">
    <property type="nucleotide sequence ID" value="NZ_CP029550.1"/>
</dbReference>
<keyword evidence="2" id="KW-1003">Cell membrane</keyword>
<dbReference type="GO" id="GO:0005886">
    <property type="term" value="C:plasma membrane"/>
    <property type="evidence" value="ECO:0007669"/>
    <property type="project" value="UniProtKB-SubCell"/>
</dbReference>
<name>A0A2U8W729_9HYPH</name>
<evidence type="ECO:0000256" key="2">
    <source>
        <dbReference type="ARBA" id="ARBA00022475"/>
    </source>
</evidence>
<evidence type="ECO:0000256" key="3">
    <source>
        <dbReference type="ARBA" id="ARBA00022692"/>
    </source>
</evidence>
<sequence length="600" mass="64345">MYNPVLRPGVPTSFTDQEKAEAISIRDVVRFVRESFATILVAALVCAALGAVFCAVVKPRYTANAQILIEPARTPALLQEPSRASATLETETGRIESQIQVIKSAQIAREVIRQHNLLDDPEFKLPEPRPSLLTRLLGSFQDEAPQEPSDVEAARLTHAVDAFNSRLTVRRIGQSFVAEVQFSAEEASKASTITNAILDAYIKADVAAKADSARRGSAWLTERLNELRDQVAESRGALERFKASSDVQSASDRTVKLAQLESVTQTQSRLYDAFLQRSLETVQNITYPVPDARIIASSVKPQAKSFPKTTLVIAFTGLVGAALGTGIAMARNGADRRIRSVKAAATAANCSVLGMIATIPKDRLVLRGEAARKGAAARAASALPVLRTVWARGLGRRADSDFRALKVAFSAAQLAQPIKRLGITSPGRGEGKTTVAANLATVLANPESRVLLVDLCSDDRTLSRTLTSDRTIGLIDYLADPQALPKVVVRHPKVEGLFVLPLGSAPIQGSPAEILAAARHRPNLEALGQVFDIVIFDMPDIDHAPEALVLASLLDAIVVVAEFRGTSMDALADTVASLRGSRAEVLGLVVNKVPSREMNA</sequence>
<dbReference type="InterPro" id="IPR032807">
    <property type="entry name" value="GNVR"/>
</dbReference>
<keyword evidence="4" id="KW-0547">Nucleotide-binding</keyword>
<keyword evidence="3 8" id="KW-0812">Transmembrane</keyword>
<dbReference type="Proteomes" id="UP000245926">
    <property type="component" value="Chromosome"/>
</dbReference>
<dbReference type="Gene3D" id="3.40.50.300">
    <property type="entry name" value="P-loop containing nucleotide triphosphate hydrolases"/>
    <property type="match status" value="1"/>
</dbReference>
<keyword evidence="6 8" id="KW-1133">Transmembrane helix</keyword>
<dbReference type="AlphaFoldDB" id="A0A2U8W729"/>
<dbReference type="PANTHER" id="PTHR32309">
    <property type="entry name" value="TYROSINE-PROTEIN KINASE"/>
    <property type="match status" value="1"/>
</dbReference>
<organism evidence="12 13">
    <name type="scientific">Methylobacterium durans</name>
    <dbReference type="NCBI Taxonomy" id="2202825"/>
    <lineage>
        <taxon>Bacteria</taxon>
        <taxon>Pseudomonadati</taxon>
        <taxon>Pseudomonadota</taxon>
        <taxon>Alphaproteobacteria</taxon>
        <taxon>Hyphomicrobiales</taxon>
        <taxon>Methylobacteriaceae</taxon>
        <taxon>Methylobacterium</taxon>
    </lineage>
</organism>
<dbReference type="CDD" id="cd05387">
    <property type="entry name" value="BY-kinase"/>
    <property type="match status" value="1"/>
</dbReference>
<keyword evidence="7 8" id="KW-0472">Membrane</keyword>
<dbReference type="InterPro" id="IPR050445">
    <property type="entry name" value="Bact_polysacc_biosynth/exp"/>
</dbReference>
<dbReference type="Pfam" id="PF02706">
    <property type="entry name" value="Wzz"/>
    <property type="match status" value="1"/>
</dbReference>
<dbReference type="InterPro" id="IPR002586">
    <property type="entry name" value="CobQ/CobB/MinD/ParA_Nub-bd_dom"/>
</dbReference>
<evidence type="ECO:0000256" key="8">
    <source>
        <dbReference type="SAM" id="Phobius"/>
    </source>
</evidence>
<evidence type="ECO:0000256" key="5">
    <source>
        <dbReference type="ARBA" id="ARBA00022840"/>
    </source>
</evidence>
<evidence type="ECO:0000256" key="1">
    <source>
        <dbReference type="ARBA" id="ARBA00004651"/>
    </source>
</evidence>
<keyword evidence="13" id="KW-1185">Reference proteome</keyword>
<evidence type="ECO:0000259" key="9">
    <source>
        <dbReference type="Pfam" id="PF01656"/>
    </source>
</evidence>
<dbReference type="KEGG" id="mets:DK389_13895"/>
<dbReference type="InterPro" id="IPR005702">
    <property type="entry name" value="Wzc-like_C"/>
</dbReference>
<reference evidence="13" key="1">
    <citation type="submission" date="2018-05" db="EMBL/GenBank/DDBJ databases">
        <title>Complete Genome Sequence of Methylobacterium sp. 17SD2-17.</title>
        <authorList>
            <person name="Srinivasan S."/>
        </authorList>
    </citation>
    <scope>NUCLEOTIDE SEQUENCE [LARGE SCALE GENOMIC DNA]</scope>
    <source>
        <strain evidence="13">17SD2-17</strain>
    </source>
</reference>
<dbReference type="InterPro" id="IPR027417">
    <property type="entry name" value="P-loop_NTPase"/>
</dbReference>
<keyword evidence="5" id="KW-0067">ATP-binding</keyword>
<evidence type="ECO:0000256" key="4">
    <source>
        <dbReference type="ARBA" id="ARBA00022741"/>
    </source>
</evidence>
<protein>
    <recommendedName>
        <fullName evidence="14">Lipopolysaccharide biosynthesis protein</fullName>
    </recommendedName>
</protein>
<evidence type="ECO:0000313" key="12">
    <source>
        <dbReference type="EMBL" id="AWN41408.1"/>
    </source>
</evidence>
<dbReference type="Pfam" id="PF13807">
    <property type="entry name" value="GNVR"/>
    <property type="match status" value="1"/>
</dbReference>
<evidence type="ECO:0008006" key="14">
    <source>
        <dbReference type="Google" id="ProtNLM"/>
    </source>
</evidence>
<feature type="domain" description="CobQ/CobB/MinD/ParA nucleotide binding" evidence="9">
    <location>
        <begin position="423"/>
        <end position="597"/>
    </location>
</feature>
<evidence type="ECO:0000259" key="11">
    <source>
        <dbReference type="Pfam" id="PF13807"/>
    </source>
</evidence>
<proteinExistence type="predicted"/>
<feature type="domain" description="Tyrosine-protein kinase G-rich" evidence="11">
    <location>
        <begin position="259"/>
        <end position="332"/>
    </location>
</feature>
<dbReference type="EMBL" id="CP029550">
    <property type="protein sequence ID" value="AWN41408.1"/>
    <property type="molecule type" value="Genomic_DNA"/>
</dbReference>
<dbReference type="GO" id="GO:0004713">
    <property type="term" value="F:protein tyrosine kinase activity"/>
    <property type="evidence" value="ECO:0007669"/>
    <property type="project" value="TreeGrafter"/>
</dbReference>